<dbReference type="InterPro" id="IPR036372">
    <property type="entry name" value="BEACH_dom_sf"/>
</dbReference>
<dbReference type="PANTHER" id="PTHR42264">
    <property type="entry name" value="EPHRIN_REC_LIKE DOMAIN-CONTAINING PROTEIN"/>
    <property type="match status" value="1"/>
</dbReference>
<gene>
    <name evidence="1" type="ORF">M9Y10_013639</name>
</gene>
<dbReference type="InterPro" id="IPR013320">
    <property type="entry name" value="ConA-like_dom_sf"/>
</dbReference>
<dbReference type="Proteomes" id="UP001470230">
    <property type="component" value="Unassembled WGS sequence"/>
</dbReference>
<name>A0ABR2KXB6_9EUKA</name>
<comment type="caution">
    <text evidence="1">The sequence shown here is derived from an EMBL/GenBank/DDBJ whole genome shotgun (WGS) entry which is preliminary data.</text>
</comment>
<evidence type="ECO:0008006" key="3">
    <source>
        <dbReference type="Google" id="ProtNLM"/>
    </source>
</evidence>
<accession>A0ABR2KXB6</accession>
<keyword evidence="2" id="KW-1185">Reference proteome</keyword>
<dbReference type="EMBL" id="JAPFFF010000002">
    <property type="protein sequence ID" value="KAK8895754.1"/>
    <property type="molecule type" value="Genomic_DNA"/>
</dbReference>
<evidence type="ECO:0000313" key="2">
    <source>
        <dbReference type="Proteomes" id="UP001470230"/>
    </source>
</evidence>
<sequence>MNEEENLSIILKYRADHHDQPDQDSDSEVLKYFLSVPEFEKNLIDQYFKEFRNNHNIKQLLLNLSFNYNYNDHILSQLLLIPNDIISDKAIIIVSYQLLSYIYFNDSKKEENDFQFFIQLLINYSKTKSSLVSVVNYLFQILMNYTLKSNNLIWSKDNAAYVIMYFTANDKLPSSFYSIFVNFSKQIMKNNDNNVDFRRNIIMLIHKFLHEKREIIKDIVNKQDFSFIYEINRQMLSKFDRTAFNVIDELSFLQEPENKSNRDINSTSPFEIELKMIPPIFAARAKQFKIEVNSEPTKIHDIPSSISKYVTIKKEEQHSKELQKQQQYQFQPEINKTNVQLRISSSSFLFVDEDNFSGKLDMPPSELCVEPFLLFKNVSKELRELSFLFKDFIIHLNPRYIETILNETTRVLSLCYSSDCYSVFAAFLMTLNHIPDSTVCDNYLPVLFDFLFNSEYTVFGPYELDPTINEFRSVIIDMIFTKAPLLLHYILKYFHNQPFLFTEIIGRYYYNVPVKLLMTDKDFELISEVNDALRFLKAPSKTRSTILSFIFLYLKTPNTYIECLSSMSFIDNFFKIIFEKGLSEMFLLSVLSQSFSRLDIDYSKSSNYSNSVASNISSTKLVKYHSLIPLRDFLYKSANTYDQIDQVIFTFVAKISKLRPKCVKLFQPFLELMIDKLAVSPSENATKNSISFLTSILSLHSQDGMSFSLDYRHYKILIDNIQYITYTEILNLISSSFSVTSQSVFLIKRPLFLPFLFFKFKNDSKQTYRIIDKLLNLAEISQFNCRALHDGKVDLILLHILNHDPMVNINGYKLNLTELINDEIMNSKNTIKMIVDLVILICSSKSNGEVANYFTQILTLPNDNLRSINLTLDILISILLSLSNEPKNQYEIGNISEFCTVEGLQSNVLKNHFSFFFMLKIDQLFFKNAASGIELITFSNKADQSFSICLINGVLCAKFQRRDLQTKVVLCPRINYNHWEFYTIIFTRVKSDGANGKYEYSVNTYRNMERLHDSDFCDIVFESGPIKLKLGGYFGKNSKIHLNDKKCGSISSVRIYNRCISRDEIQDCISFSDRAPNDYFFSTLNQCNFPSKEDIKVCRSFSIVIKNPLNLYFTKDCFDCEMLDECICHFEYEFIKSLIQDFTNNQSYLSKIISLLSFVLCKSNNQHLSADFASILFNKPYTITYEMFKCVIRVVNSIENKQTKFYWLEDVVFNFALWEKSRNNNFKYILIHISNDLNQYKSFLHSKSYFSYFLIFFNKHINDSNIIDDFVEFLARLSSTHLTYNDCDLLFSYYSNSSNKITYLRLIHLMTVPLLKLKYPACNHLLSMMNDELKNDSNKDNSIQFVLYTILCLHSLYQVDFPSHVVSIMKLLSIDLDRLLIELEKFIPENPNLFSLTTAIAFTLKHEKVTAIPDSSSLLPTLLKYVSKDFKLKKLLPLNNNYQYLWFVFPLFYAMAPSTDEMTRSLIFDYIAANSVYYSIVIGVDSLMNVISLIMLISFEIENYSSSSNNFDPIRLILIKMVDKLSNVPDQLKSFNDTKVIYSLLRNSIMAIFFNLNGRKYNDEIINSKVHDVNGFNNFSKSSEKVKIDTLNSLADFFEKVKAEPFNFCYNLEIDVENNVLNEKFLLEKVLSISTVLLAVDFQMPDVPMKKNGFFSQVPEFTIHDLLKILHHFNDQKHTEIRDVNEFDRMNTIFDWFTMKITDDFTGVINVISQLVTFSFVEKELVKNDDQLMVKFEHDELNRIAELFKIMIEEKQTFSRDTTLNYLYYTHLMKRKKTSNRHVLRFSDSLSNPTVSEQIYIITLNRQISANLEIKENEIFLSNFSNRPDHFKHVPFLMLKKVIYINQKTILILTKELFNKSYLIEFNRNNSNFFEVLKKLQHHRKNSNNNNNNNNISSAQNFTNANMSNLPLVTTSSSSINPSSAFDFQILSTKDDVINYFSSLLNSLSLWNNKKKITAFDYLNAVNLMNGRTYLSNSNEYPIFPSPEMLKGDSTISENEEDLKKALDFPKPEVYYFFDETNNNKDLMEIYENRKLLESSASLHFIHEFVKKNFPNAIKKKEINLNEDTINSHSNDFESNNLDSSRNLNAISSSEFNHTLPTFPTPQELDIKCTIGSNGNLISKQKIIFASPLKLQNKSLNAFCIVYNTGIVSFINVTFDSGGNAKCDEIGRKSKIKNSNLKSIYISDINKGVIVLDEKSLYTFTQEGSFEKANVFFEQHLFSHSLFMRTPSIVSQSLECFYDPLCIKPPLNSYYSISMKGPLLSPPKSERGYLENVRDVCFVSHKVICMAMNENLKVFALGCDDCKIRIRNLATGKKIKTVSLIDINNNDDDINIINNDDVIPRRILITNRWGFIVVNTLFRLFIFSVNGTLIQCVNDFLKIDRWFSFCSSEGFDFIGFESQEKPYCIFYFEVLKPLERKFKMIPSIQLKPKIVKVHYDSSWNSFIIISNDAKIHVLPLT</sequence>
<reference evidence="1 2" key="1">
    <citation type="submission" date="2024-04" db="EMBL/GenBank/DDBJ databases">
        <title>Tritrichomonas musculus Genome.</title>
        <authorList>
            <person name="Alves-Ferreira E."/>
            <person name="Grigg M."/>
            <person name="Lorenzi H."/>
            <person name="Galac M."/>
        </authorList>
    </citation>
    <scope>NUCLEOTIDE SEQUENCE [LARGE SCALE GENOMIC DNA]</scope>
    <source>
        <strain evidence="1 2">EAF2021</strain>
    </source>
</reference>
<dbReference type="SUPFAM" id="SSF81837">
    <property type="entry name" value="BEACH domain"/>
    <property type="match status" value="1"/>
</dbReference>
<evidence type="ECO:0000313" key="1">
    <source>
        <dbReference type="EMBL" id="KAK8895754.1"/>
    </source>
</evidence>
<dbReference type="PANTHER" id="PTHR42264:SF6">
    <property type="entry name" value="TRANSMEMBRANE PROTEIN"/>
    <property type="match status" value="1"/>
</dbReference>
<organism evidence="1 2">
    <name type="scientific">Tritrichomonas musculus</name>
    <dbReference type="NCBI Taxonomy" id="1915356"/>
    <lineage>
        <taxon>Eukaryota</taxon>
        <taxon>Metamonada</taxon>
        <taxon>Parabasalia</taxon>
        <taxon>Tritrichomonadida</taxon>
        <taxon>Tritrichomonadidae</taxon>
        <taxon>Tritrichomonas</taxon>
    </lineage>
</organism>
<protein>
    <recommendedName>
        <fullName evidence="3">BEACH domain-containing protein</fullName>
    </recommendedName>
</protein>
<proteinExistence type="predicted"/>
<dbReference type="SUPFAM" id="SSF49899">
    <property type="entry name" value="Concanavalin A-like lectins/glucanases"/>
    <property type="match status" value="1"/>
</dbReference>